<comment type="caution">
    <text evidence="1">The sequence shown here is derived from an EMBL/GenBank/DDBJ whole genome shotgun (WGS) entry which is preliminary data.</text>
</comment>
<name>A0ABT8M9Q9_9EURY</name>
<sequence length="284" mass="30531">MEESAAPPDEDLRIRGMGVYVTHTPASIGIMENGTKVAYLSWLLNESMLSSGEPRVALEEETFRVLVTLEAYNRSFAGDDPIFVVLAPPPGETGVYRITRAAAPATLMAGERSAWSFDVTTLVGRIALENLTATEKGKITNMTAYPGMFSFRAYVFTDGRDEAFASVVSDPVITVRPAMARDGPYPDLPDCYTLVGMSSSAMQASETLNDAWQRGVSEDEILAASASNLLQLQSLSKEDLQRLYALQSPAQPLQATGASPLDGIIAAFVNMVGWLQGTVHAVLG</sequence>
<dbReference type="RefSeq" id="WP_301663780.1">
    <property type="nucleotide sequence ID" value="NZ_VCYH01000004.1"/>
</dbReference>
<evidence type="ECO:0000313" key="1">
    <source>
        <dbReference type="EMBL" id="MDN7024662.1"/>
    </source>
</evidence>
<protein>
    <submittedName>
        <fullName evidence="1">Uncharacterized protein</fullName>
    </submittedName>
</protein>
<evidence type="ECO:0000313" key="2">
    <source>
        <dbReference type="Proteomes" id="UP001168338"/>
    </source>
</evidence>
<keyword evidence="2" id="KW-1185">Reference proteome</keyword>
<dbReference type="EMBL" id="VCYH01000004">
    <property type="protein sequence ID" value="MDN7024662.1"/>
    <property type="molecule type" value="Genomic_DNA"/>
</dbReference>
<proteinExistence type="predicted"/>
<reference evidence="1" key="1">
    <citation type="submission" date="2019-05" db="EMBL/GenBank/DDBJ databases">
        <title>Methanoculleus sp. FWC-SCC1, a methanogenic archaeon isolated from deep marine cold seep.</title>
        <authorList>
            <person name="Chen Y.-W."/>
            <person name="Chen S.-C."/>
            <person name="Teng N.-H."/>
            <person name="Lai M.-C."/>
        </authorList>
    </citation>
    <scope>NUCLEOTIDE SEQUENCE</scope>
    <source>
        <strain evidence="1">FWC-SCC1</strain>
    </source>
</reference>
<organism evidence="1 2">
    <name type="scientific">Methanoculleus frigidifontis</name>
    <dbReference type="NCBI Taxonomy" id="2584085"/>
    <lineage>
        <taxon>Archaea</taxon>
        <taxon>Methanobacteriati</taxon>
        <taxon>Methanobacteriota</taxon>
        <taxon>Stenosarchaea group</taxon>
        <taxon>Methanomicrobia</taxon>
        <taxon>Methanomicrobiales</taxon>
        <taxon>Methanomicrobiaceae</taxon>
        <taxon>Methanoculleus</taxon>
    </lineage>
</organism>
<accession>A0ABT8M9Q9</accession>
<dbReference type="Proteomes" id="UP001168338">
    <property type="component" value="Unassembled WGS sequence"/>
</dbReference>
<gene>
    <name evidence="1" type="ORF">FGU65_07125</name>
</gene>